<sequence length="234" mass="26820">MTVKATLKRIFLTRHAQAEHNVMSDWSIPDAPLTTLGRQQAATLHEQTKDTIQKTAELLVTSAMRRPLSTAVLGFPDLRKRLEAEGKQILVLPQLQECADWPCDTGSPRAVLEDDPEYAGLDFSLLTPDWTSKQGFYAPTDDALKHRARWNRRWLRERPEHQIVVVAHGDCLRYMTQGDNTHEPWANTEVREYTFQVDEHEDKHGDAWLVPIELVTRAGKTEPTTSELLEMKDR</sequence>
<dbReference type="Pfam" id="PF00300">
    <property type="entry name" value="His_Phos_1"/>
    <property type="match status" value="1"/>
</dbReference>
<dbReference type="GO" id="GO:0005737">
    <property type="term" value="C:cytoplasm"/>
    <property type="evidence" value="ECO:0007669"/>
    <property type="project" value="TreeGrafter"/>
</dbReference>
<dbReference type="EMBL" id="JANAWD010000281">
    <property type="protein sequence ID" value="KAJ3482271.1"/>
    <property type="molecule type" value="Genomic_DNA"/>
</dbReference>
<dbReference type="Proteomes" id="UP001212997">
    <property type="component" value="Unassembled WGS sequence"/>
</dbReference>
<dbReference type="InterPro" id="IPR029033">
    <property type="entry name" value="His_PPase_superfam"/>
</dbReference>
<evidence type="ECO:0008006" key="3">
    <source>
        <dbReference type="Google" id="ProtNLM"/>
    </source>
</evidence>
<dbReference type="PANTHER" id="PTHR48100">
    <property type="entry name" value="BROAD-SPECIFICITY PHOSPHATASE YOR283W-RELATED"/>
    <property type="match status" value="1"/>
</dbReference>
<organism evidence="1 2">
    <name type="scientific">Meripilus lineatus</name>
    <dbReference type="NCBI Taxonomy" id="2056292"/>
    <lineage>
        <taxon>Eukaryota</taxon>
        <taxon>Fungi</taxon>
        <taxon>Dikarya</taxon>
        <taxon>Basidiomycota</taxon>
        <taxon>Agaricomycotina</taxon>
        <taxon>Agaricomycetes</taxon>
        <taxon>Polyporales</taxon>
        <taxon>Meripilaceae</taxon>
        <taxon>Meripilus</taxon>
    </lineage>
</organism>
<proteinExistence type="predicted"/>
<dbReference type="PANTHER" id="PTHR48100:SF54">
    <property type="entry name" value="PHOSPHATASE SPAC5H10.03-RELATED"/>
    <property type="match status" value="1"/>
</dbReference>
<evidence type="ECO:0000313" key="2">
    <source>
        <dbReference type="Proteomes" id="UP001212997"/>
    </source>
</evidence>
<dbReference type="Gene3D" id="3.40.50.1240">
    <property type="entry name" value="Phosphoglycerate mutase-like"/>
    <property type="match status" value="1"/>
</dbReference>
<name>A0AAD5V1K0_9APHY</name>
<keyword evidence="2" id="KW-1185">Reference proteome</keyword>
<reference evidence="1" key="1">
    <citation type="submission" date="2022-07" db="EMBL/GenBank/DDBJ databases">
        <title>Genome Sequence of Physisporinus lineatus.</title>
        <authorList>
            <person name="Buettner E."/>
        </authorList>
    </citation>
    <scope>NUCLEOTIDE SEQUENCE</scope>
    <source>
        <strain evidence="1">VT162</strain>
    </source>
</reference>
<comment type="caution">
    <text evidence="1">The sequence shown here is derived from an EMBL/GenBank/DDBJ whole genome shotgun (WGS) entry which is preliminary data.</text>
</comment>
<evidence type="ECO:0000313" key="1">
    <source>
        <dbReference type="EMBL" id="KAJ3482271.1"/>
    </source>
</evidence>
<protein>
    <recommendedName>
        <fullName evidence="3">Phosphoglycerate mutase-like protein</fullName>
    </recommendedName>
</protein>
<dbReference type="AlphaFoldDB" id="A0AAD5V1K0"/>
<dbReference type="InterPro" id="IPR013078">
    <property type="entry name" value="His_Pase_superF_clade-1"/>
</dbReference>
<dbReference type="SUPFAM" id="SSF53254">
    <property type="entry name" value="Phosphoglycerate mutase-like"/>
    <property type="match status" value="1"/>
</dbReference>
<accession>A0AAD5V1K0</accession>
<dbReference type="SMART" id="SM00855">
    <property type="entry name" value="PGAM"/>
    <property type="match status" value="1"/>
</dbReference>
<dbReference type="InterPro" id="IPR050275">
    <property type="entry name" value="PGM_Phosphatase"/>
</dbReference>
<dbReference type="GO" id="GO:0016791">
    <property type="term" value="F:phosphatase activity"/>
    <property type="evidence" value="ECO:0007669"/>
    <property type="project" value="TreeGrafter"/>
</dbReference>
<gene>
    <name evidence="1" type="ORF">NLI96_g7097</name>
</gene>
<dbReference type="CDD" id="cd07067">
    <property type="entry name" value="HP_PGM_like"/>
    <property type="match status" value="1"/>
</dbReference>